<evidence type="ECO:0000313" key="16">
    <source>
        <dbReference type="Proteomes" id="UP001470230"/>
    </source>
</evidence>
<feature type="region of interest" description="Disordered" evidence="13">
    <location>
        <begin position="1"/>
        <end position="91"/>
    </location>
</feature>
<evidence type="ECO:0000256" key="9">
    <source>
        <dbReference type="ARBA" id="ARBA00049308"/>
    </source>
</evidence>
<dbReference type="PROSITE" id="PS00107">
    <property type="entry name" value="PROTEIN_KINASE_ATP"/>
    <property type="match status" value="1"/>
</dbReference>
<feature type="compositionally biased region" description="Polar residues" evidence="13">
    <location>
        <begin position="41"/>
        <end position="57"/>
    </location>
</feature>
<organism evidence="15 16">
    <name type="scientific">Tritrichomonas musculus</name>
    <dbReference type="NCBI Taxonomy" id="1915356"/>
    <lineage>
        <taxon>Eukaryota</taxon>
        <taxon>Metamonada</taxon>
        <taxon>Parabasalia</taxon>
        <taxon>Tritrichomonadida</taxon>
        <taxon>Tritrichomonadidae</taxon>
        <taxon>Tritrichomonas</taxon>
    </lineage>
</organism>
<sequence length="496" mass="56510">MFKVEPPKKHMVRHSIPRNPQKSDEPISKSKTLRSKKTSSPIPSLTQRQEDNYNISHQVKIPKSKQRNAYTARSTNPRFRNKLSKSPSPYRINSDGIIKEAPITPEEAKSRYLSSLTSYELDEIMIYDEIYYLGQKSKKIKPNSTGLNHGYDDDNHHYKAVIGDQLAYRFEIRAVLGKGVYGEVLRCYDHKTKTNVAVKVIINCENMRQQGELEISILQHLNGVAGHENSSVIRSIDYFIFRNHICVSFEILGQNLYEFSKSTMHSQPMSSSQIKAIAFDVLNGLAFIHRNYVVHCDLKPENILVASSNSNSNSNSNSLKVKIIDFGSSCYIGRQRQLYIQSRFYRAPEVILGIPYGPPMDVWSCACIIAELMNGGKPLFPGTDEAEQLEMYMEVFGLPPRDVIDASSRKNYFFDNSYTPLVRSQARRKRKVGSLALNEMTKLKDPLLIDLLGKCFVWNQNERITAEEALRHPFFTTREVKSARSTGNIPGLPNLK</sequence>
<dbReference type="PANTHER" id="PTHR24058">
    <property type="entry name" value="DUAL SPECIFICITY PROTEIN KINASE"/>
    <property type="match status" value="1"/>
</dbReference>
<dbReference type="InterPro" id="IPR000719">
    <property type="entry name" value="Prot_kinase_dom"/>
</dbReference>
<dbReference type="SUPFAM" id="SSF56112">
    <property type="entry name" value="Protein kinase-like (PK-like)"/>
    <property type="match status" value="1"/>
</dbReference>
<protein>
    <recommendedName>
        <fullName evidence="2">dual-specificity kinase</fullName>
        <ecNumber evidence="2">2.7.12.1</ecNumber>
    </recommendedName>
</protein>
<dbReference type="Gene3D" id="3.30.200.20">
    <property type="entry name" value="Phosphorylase Kinase, domain 1"/>
    <property type="match status" value="1"/>
</dbReference>
<gene>
    <name evidence="15" type="ORF">M9Y10_024856</name>
</gene>
<evidence type="ECO:0000256" key="2">
    <source>
        <dbReference type="ARBA" id="ARBA00013203"/>
    </source>
</evidence>
<evidence type="ECO:0000256" key="4">
    <source>
        <dbReference type="ARBA" id="ARBA00022679"/>
    </source>
</evidence>
<dbReference type="EC" id="2.7.12.1" evidence="2"/>
<keyword evidence="6" id="KW-0418">Kinase</keyword>
<dbReference type="EMBL" id="JAPFFF010000034">
    <property type="protein sequence ID" value="KAK8843784.1"/>
    <property type="molecule type" value="Genomic_DNA"/>
</dbReference>
<comment type="catalytic activity">
    <reaction evidence="9">
        <text>L-threonyl-[protein] + ATP = O-phospho-L-threonyl-[protein] + ADP + H(+)</text>
        <dbReference type="Rhea" id="RHEA:46608"/>
        <dbReference type="Rhea" id="RHEA-COMP:11060"/>
        <dbReference type="Rhea" id="RHEA-COMP:11605"/>
        <dbReference type="ChEBI" id="CHEBI:15378"/>
        <dbReference type="ChEBI" id="CHEBI:30013"/>
        <dbReference type="ChEBI" id="CHEBI:30616"/>
        <dbReference type="ChEBI" id="CHEBI:61977"/>
        <dbReference type="ChEBI" id="CHEBI:456216"/>
        <dbReference type="EC" id="2.7.12.1"/>
    </reaction>
</comment>
<dbReference type="Gene3D" id="1.10.510.10">
    <property type="entry name" value="Transferase(Phosphotransferase) domain 1"/>
    <property type="match status" value="1"/>
</dbReference>
<comment type="catalytic activity">
    <reaction evidence="8">
        <text>L-seryl-[protein] + ATP = O-phospho-L-seryl-[protein] + ADP + H(+)</text>
        <dbReference type="Rhea" id="RHEA:17989"/>
        <dbReference type="Rhea" id="RHEA-COMP:9863"/>
        <dbReference type="Rhea" id="RHEA-COMP:11604"/>
        <dbReference type="ChEBI" id="CHEBI:15378"/>
        <dbReference type="ChEBI" id="CHEBI:29999"/>
        <dbReference type="ChEBI" id="CHEBI:30616"/>
        <dbReference type="ChEBI" id="CHEBI:83421"/>
        <dbReference type="ChEBI" id="CHEBI:456216"/>
        <dbReference type="EC" id="2.7.12.1"/>
    </reaction>
</comment>
<keyword evidence="3 12" id="KW-0723">Serine/threonine-protein kinase</keyword>
<feature type="binding site" evidence="11">
    <location>
        <position position="199"/>
    </location>
    <ligand>
        <name>ATP</name>
        <dbReference type="ChEBI" id="CHEBI:30616"/>
    </ligand>
</feature>
<evidence type="ECO:0000256" key="5">
    <source>
        <dbReference type="ARBA" id="ARBA00022741"/>
    </source>
</evidence>
<reference evidence="15 16" key="1">
    <citation type="submission" date="2024-04" db="EMBL/GenBank/DDBJ databases">
        <title>Tritrichomonas musculus Genome.</title>
        <authorList>
            <person name="Alves-Ferreira E."/>
            <person name="Grigg M."/>
            <person name="Lorenzi H."/>
            <person name="Galac M."/>
        </authorList>
    </citation>
    <scope>NUCLEOTIDE SEQUENCE [LARGE SCALE GENOMIC DNA]</scope>
    <source>
        <strain evidence="15 16">EAF2021</strain>
    </source>
</reference>
<evidence type="ECO:0000256" key="3">
    <source>
        <dbReference type="ARBA" id="ARBA00022527"/>
    </source>
</evidence>
<evidence type="ECO:0000256" key="10">
    <source>
        <dbReference type="ARBA" id="ARBA00051680"/>
    </source>
</evidence>
<dbReference type="Proteomes" id="UP001470230">
    <property type="component" value="Unassembled WGS sequence"/>
</dbReference>
<keyword evidence="7 11" id="KW-0067">ATP-binding</keyword>
<dbReference type="PROSITE" id="PS00108">
    <property type="entry name" value="PROTEIN_KINASE_ST"/>
    <property type="match status" value="1"/>
</dbReference>
<dbReference type="InterPro" id="IPR011009">
    <property type="entry name" value="Kinase-like_dom_sf"/>
</dbReference>
<keyword evidence="4" id="KW-0808">Transferase</keyword>
<evidence type="ECO:0000256" key="7">
    <source>
        <dbReference type="ARBA" id="ARBA00022840"/>
    </source>
</evidence>
<evidence type="ECO:0000256" key="6">
    <source>
        <dbReference type="ARBA" id="ARBA00022777"/>
    </source>
</evidence>
<evidence type="ECO:0000256" key="13">
    <source>
        <dbReference type="SAM" id="MobiDB-lite"/>
    </source>
</evidence>
<dbReference type="InterPro" id="IPR050494">
    <property type="entry name" value="Ser_Thr_dual-spec_kinase"/>
</dbReference>
<dbReference type="Gene3D" id="3.30.10.30">
    <property type="entry name" value="DYRK"/>
    <property type="match status" value="1"/>
</dbReference>
<keyword evidence="5 11" id="KW-0547">Nucleotide-binding</keyword>
<accession>A0ABR2HC89</accession>
<dbReference type="PANTHER" id="PTHR24058:SF22">
    <property type="entry name" value="DUAL SPECIFICITY TYROSINE-PHOSPHORYLATION-REGULATED KINASE 4"/>
    <property type="match status" value="1"/>
</dbReference>
<dbReference type="Pfam" id="PF00069">
    <property type="entry name" value="Pkinase"/>
    <property type="match status" value="1"/>
</dbReference>
<evidence type="ECO:0000256" key="12">
    <source>
        <dbReference type="RuleBase" id="RU000304"/>
    </source>
</evidence>
<dbReference type="InterPro" id="IPR042521">
    <property type="entry name" value="DYRK"/>
</dbReference>
<comment type="catalytic activity">
    <reaction evidence="10">
        <text>L-tyrosyl-[protein] + ATP = O-phospho-L-tyrosyl-[protein] + ADP + H(+)</text>
        <dbReference type="Rhea" id="RHEA:10596"/>
        <dbReference type="Rhea" id="RHEA-COMP:10136"/>
        <dbReference type="Rhea" id="RHEA-COMP:20101"/>
        <dbReference type="ChEBI" id="CHEBI:15378"/>
        <dbReference type="ChEBI" id="CHEBI:30616"/>
        <dbReference type="ChEBI" id="CHEBI:46858"/>
        <dbReference type="ChEBI" id="CHEBI:61978"/>
        <dbReference type="ChEBI" id="CHEBI:456216"/>
        <dbReference type="EC" id="2.7.12.1"/>
    </reaction>
</comment>
<keyword evidence="16" id="KW-1185">Reference proteome</keyword>
<evidence type="ECO:0000256" key="1">
    <source>
        <dbReference type="ARBA" id="ARBA00008867"/>
    </source>
</evidence>
<evidence type="ECO:0000313" key="15">
    <source>
        <dbReference type="EMBL" id="KAK8843784.1"/>
    </source>
</evidence>
<comment type="caution">
    <text evidence="15">The sequence shown here is derived from an EMBL/GenBank/DDBJ whole genome shotgun (WGS) entry which is preliminary data.</text>
</comment>
<evidence type="ECO:0000256" key="8">
    <source>
        <dbReference type="ARBA" id="ARBA00049003"/>
    </source>
</evidence>
<feature type="domain" description="Protein kinase" evidence="14">
    <location>
        <begin position="170"/>
        <end position="475"/>
    </location>
</feature>
<evidence type="ECO:0000259" key="14">
    <source>
        <dbReference type="PROSITE" id="PS50011"/>
    </source>
</evidence>
<dbReference type="PROSITE" id="PS50011">
    <property type="entry name" value="PROTEIN_KINASE_DOM"/>
    <property type="match status" value="1"/>
</dbReference>
<feature type="compositionally biased region" description="Polar residues" evidence="13">
    <location>
        <begin position="67"/>
        <end position="78"/>
    </location>
</feature>
<proteinExistence type="inferred from homology"/>
<dbReference type="SMART" id="SM00220">
    <property type="entry name" value="S_TKc"/>
    <property type="match status" value="1"/>
</dbReference>
<name>A0ABR2HC89_9EUKA</name>
<dbReference type="InterPro" id="IPR017441">
    <property type="entry name" value="Protein_kinase_ATP_BS"/>
</dbReference>
<dbReference type="InterPro" id="IPR008271">
    <property type="entry name" value="Ser/Thr_kinase_AS"/>
</dbReference>
<comment type="similarity">
    <text evidence="1">Belongs to the protein kinase superfamily. CMGC Ser/Thr protein kinase family. MNB/DYRK subfamily.</text>
</comment>
<evidence type="ECO:0000256" key="11">
    <source>
        <dbReference type="PROSITE-ProRule" id="PRU10141"/>
    </source>
</evidence>